<protein>
    <submittedName>
        <fullName evidence="1">Uncharacterized protein</fullName>
    </submittedName>
</protein>
<proteinExistence type="predicted"/>
<reference evidence="1 2" key="1">
    <citation type="submission" date="2006-10" db="EMBL/GenBank/DDBJ databases">
        <authorList>
            <person name="Fleischmann R.D."/>
            <person name="Dodson R.J."/>
            <person name="Haft D.H."/>
            <person name="Merkel J.S."/>
            <person name="Nelson W.C."/>
            <person name="Fraser C.M."/>
        </authorList>
    </citation>
    <scope>NUCLEOTIDE SEQUENCE [LARGE SCALE GENOMIC DNA]</scope>
    <source>
        <strain evidence="2">ATCC 700084 / mc(2)155</strain>
    </source>
</reference>
<sequence>MARVGFELRDGVHASHARTRRCLRPATIIQFPVRWIRTTINRC</sequence>
<keyword evidence="2" id="KW-1185">Reference proteome</keyword>
<evidence type="ECO:0000313" key="2">
    <source>
        <dbReference type="Proteomes" id="UP000000757"/>
    </source>
</evidence>
<dbReference type="EMBL" id="CP000480">
    <property type="protein sequence ID" value="ABK74615.1"/>
    <property type="molecule type" value="Genomic_DNA"/>
</dbReference>
<accession>A0R7A7</accession>
<dbReference type="KEGG" id="msm:MSMEG_6841"/>
<evidence type="ECO:0000313" key="1">
    <source>
        <dbReference type="EMBL" id="ABK74615.1"/>
    </source>
</evidence>
<gene>
    <name evidence="1" type="ordered locus">MSMEG_6841</name>
</gene>
<name>A0R7A7_MYCS2</name>
<dbReference type="AlphaFoldDB" id="A0R7A7"/>
<organism evidence="1 2">
    <name type="scientific">Mycolicibacterium smegmatis (strain ATCC 700084 / mc(2)155)</name>
    <name type="common">Mycobacterium smegmatis</name>
    <dbReference type="NCBI Taxonomy" id="246196"/>
    <lineage>
        <taxon>Bacteria</taxon>
        <taxon>Bacillati</taxon>
        <taxon>Actinomycetota</taxon>
        <taxon>Actinomycetes</taxon>
        <taxon>Mycobacteriales</taxon>
        <taxon>Mycobacteriaceae</taxon>
        <taxon>Mycolicibacterium</taxon>
    </lineage>
</organism>
<dbReference type="Proteomes" id="UP000000757">
    <property type="component" value="Chromosome"/>
</dbReference>